<proteinExistence type="predicted"/>
<sequence>MRCFASIGNKRLSAYGIQLYNPSCNVQTTTALSTSRGTYHQLRGWEKTWHKEERIKQVDRSSKKRKGTAAICLHSFFNFHMLLSSKH</sequence>
<gene>
    <name evidence="1" type="ORF">NLS_LOCUS3760</name>
</gene>
<evidence type="ECO:0000313" key="1">
    <source>
        <dbReference type="EMBL" id="VDK77679.1"/>
    </source>
</evidence>
<dbReference type="Proteomes" id="UP000277928">
    <property type="component" value="Unassembled WGS sequence"/>
</dbReference>
<organism evidence="1 2">
    <name type="scientific">Litomosoides sigmodontis</name>
    <name type="common">Filarial nematode worm</name>
    <dbReference type="NCBI Taxonomy" id="42156"/>
    <lineage>
        <taxon>Eukaryota</taxon>
        <taxon>Metazoa</taxon>
        <taxon>Ecdysozoa</taxon>
        <taxon>Nematoda</taxon>
        <taxon>Chromadorea</taxon>
        <taxon>Rhabditida</taxon>
        <taxon>Spirurina</taxon>
        <taxon>Spiruromorpha</taxon>
        <taxon>Filarioidea</taxon>
        <taxon>Onchocercidae</taxon>
        <taxon>Litomosoides</taxon>
    </lineage>
</organism>
<reference evidence="1 2" key="1">
    <citation type="submission" date="2018-08" db="EMBL/GenBank/DDBJ databases">
        <authorList>
            <person name="Laetsch R D."/>
            <person name="Stevens L."/>
            <person name="Kumar S."/>
            <person name="Blaxter L. M."/>
        </authorList>
    </citation>
    <scope>NUCLEOTIDE SEQUENCE [LARGE SCALE GENOMIC DNA]</scope>
</reference>
<dbReference type="EMBL" id="UYRX01000215">
    <property type="protein sequence ID" value="VDK77679.1"/>
    <property type="molecule type" value="Genomic_DNA"/>
</dbReference>
<evidence type="ECO:0000313" key="2">
    <source>
        <dbReference type="Proteomes" id="UP000277928"/>
    </source>
</evidence>
<dbReference type="AlphaFoldDB" id="A0A3P6T3L1"/>
<name>A0A3P6T3L1_LITSI</name>
<keyword evidence="2" id="KW-1185">Reference proteome</keyword>
<protein>
    <submittedName>
        <fullName evidence="1">Uncharacterized protein</fullName>
    </submittedName>
</protein>
<accession>A0A3P6T3L1</accession>